<organism evidence="2 3">
    <name type="scientific">Alternaria atra</name>
    <dbReference type="NCBI Taxonomy" id="119953"/>
    <lineage>
        <taxon>Eukaryota</taxon>
        <taxon>Fungi</taxon>
        <taxon>Dikarya</taxon>
        <taxon>Ascomycota</taxon>
        <taxon>Pezizomycotina</taxon>
        <taxon>Dothideomycetes</taxon>
        <taxon>Pleosporomycetidae</taxon>
        <taxon>Pleosporales</taxon>
        <taxon>Pleosporineae</taxon>
        <taxon>Pleosporaceae</taxon>
        <taxon>Alternaria</taxon>
        <taxon>Alternaria sect. Ulocladioides</taxon>
    </lineage>
</organism>
<dbReference type="AlphaFoldDB" id="A0A8J2IEA6"/>
<protein>
    <submittedName>
        <fullName evidence="2">Uncharacterized protein</fullName>
    </submittedName>
</protein>
<gene>
    <name evidence="2" type="ORF">ALTATR162_LOCUS9404</name>
</gene>
<comment type="caution">
    <text evidence="2">The sequence shown here is derived from an EMBL/GenBank/DDBJ whole genome shotgun (WGS) entry which is preliminary data.</text>
</comment>
<evidence type="ECO:0000313" key="2">
    <source>
        <dbReference type="EMBL" id="CAG5180777.1"/>
    </source>
</evidence>
<dbReference type="Proteomes" id="UP000676310">
    <property type="component" value="Unassembled WGS sequence"/>
</dbReference>
<name>A0A8J2IEA6_9PLEO</name>
<feature type="region of interest" description="Disordered" evidence="1">
    <location>
        <begin position="67"/>
        <end position="92"/>
    </location>
</feature>
<dbReference type="OrthoDB" id="3694690at2759"/>
<sequence>MSSNIGTNTVQLAKSPLEDFLHRTNDAGLNIAESSANGGGNWEIVNEDDILDEQDNAEWVLVGRTDAKKHKQVEERKTKECMKKRAKRISQP</sequence>
<dbReference type="GeneID" id="67021622"/>
<reference evidence="2" key="1">
    <citation type="submission" date="2021-05" db="EMBL/GenBank/DDBJ databases">
        <authorList>
            <person name="Stam R."/>
        </authorList>
    </citation>
    <scope>NUCLEOTIDE SEQUENCE</scope>
    <source>
        <strain evidence="2">CS162</strain>
    </source>
</reference>
<dbReference type="RefSeq" id="XP_043172972.1">
    <property type="nucleotide sequence ID" value="XM_043317037.1"/>
</dbReference>
<keyword evidence="3" id="KW-1185">Reference proteome</keyword>
<evidence type="ECO:0000256" key="1">
    <source>
        <dbReference type="SAM" id="MobiDB-lite"/>
    </source>
</evidence>
<accession>A0A8J2IEA6</accession>
<evidence type="ECO:0000313" key="3">
    <source>
        <dbReference type="Proteomes" id="UP000676310"/>
    </source>
</evidence>
<dbReference type="EMBL" id="CAJRGZ010000025">
    <property type="protein sequence ID" value="CAG5180777.1"/>
    <property type="molecule type" value="Genomic_DNA"/>
</dbReference>
<feature type="compositionally biased region" description="Basic and acidic residues" evidence="1">
    <location>
        <begin position="72"/>
        <end position="83"/>
    </location>
</feature>
<proteinExistence type="predicted"/>